<dbReference type="InterPro" id="IPR038653">
    <property type="entry name" value="Put_CMD_sf"/>
</dbReference>
<protein>
    <submittedName>
        <fullName evidence="2">DUF4493 domain-containing protein</fullName>
    </submittedName>
</protein>
<organism evidence="2 3">
    <name type="scientific">Flammeovirga pectinis</name>
    <dbReference type="NCBI Taxonomy" id="2494373"/>
    <lineage>
        <taxon>Bacteria</taxon>
        <taxon>Pseudomonadati</taxon>
        <taxon>Bacteroidota</taxon>
        <taxon>Cytophagia</taxon>
        <taxon>Cytophagales</taxon>
        <taxon>Flammeovirgaceae</taxon>
        <taxon>Flammeovirga</taxon>
    </lineage>
</organism>
<evidence type="ECO:0000313" key="2">
    <source>
        <dbReference type="EMBL" id="AZQ63713.1"/>
    </source>
</evidence>
<dbReference type="OrthoDB" id="1466621at2"/>
<feature type="domain" description="Putative carbohydrate metabolism" evidence="1">
    <location>
        <begin position="500"/>
        <end position="700"/>
    </location>
</feature>
<dbReference type="InterPro" id="IPR027840">
    <property type="entry name" value="DUF4493"/>
</dbReference>
<evidence type="ECO:0000259" key="1">
    <source>
        <dbReference type="Pfam" id="PF13201"/>
    </source>
</evidence>
<sequence>MHRKMNNFILKYCLLSMIVLSFGCHKSEKEEVVLKGDLSIVITKKSSLINVLASRSVDVANYHVQIISSNKKVVKEYNNLSEVPSSITLNEGIYTIAVVSTKNQQAAIFDAPYYEGKETIKVKANKHTDALITCGLIQTKISIGYTEQVKSAFKKMNVTVSNKGGSLVFDKDESRAGYFKLSNDSTLTLLLSVENLKGKTFTKSLKLEHVKPREYYHVVFDLEGSGGSSNLKIEVDERTTDKKWDFAMPVNVENIPVISSSTFDFDNPPSFRIGDGIQAVISVSTKSTLKSLVIHVNSSFLRLQGLPESFDIVNMTPSVANVLTSLGVIITTTHDEKVIDLSELSKKLPIENNGLTKHELKIIATNSEDIGYEKKVLFNVVPLADIAVTVAVDPWAKFAKLSGSFAGGDATNPTFQYRELNGSWITINDNMNVVGDLYNYKLEGLTPATDYEFRAYRADDVTGSSMLFTTEAEIGIDFLDFKTWTSNGKYSLPGNNLSSTPWGSGDKGATELAIPAYLKTIQPMPSLNAVEYARLESKPAPFGFKAAGSLFLGTVHGSGISDVAINFGIPFTSRPTKFKFKYRYDPKQYEGKTDEFDAYILLQVRQGETRYRLGTAWLRSNKKETNWVEVELPIIYGDDPNFAGYMQPKSNFAENRENGFYTQTTTKPTDLIMVFSSSAHGADKSSAAVGTTFDIKDVEILY</sequence>
<dbReference type="Pfam" id="PF14900">
    <property type="entry name" value="DUF4493"/>
    <property type="match status" value="1"/>
</dbReference>
<dbReference type="KEGG" id="fll:EI427_16225"/>
<keyword evidence="3" id="KW-1185">Reference proteome</keyword>
<gene>
    <name evidence="2" type="ORF">EI427_16225</name>
</gene>
<proteinExistence type="predicted"/>
<reference evidence="2 3" key="1">
    <citation type="submission" date="2018-12" db="EMBL/GenBank/DDBJ databases">
        <title>Flammeovirga pectinis sp. nov., isolated from the gut of the Korean scallop, Patinopecten yessoensis.</title>
        <authorList>
            <person name="Bae J.-W."/>
            <person name="Jeong Y.-S."/>
            <person name="Kang W."/>
        </authorList>
    </citation>
    <scope>NUCLEOTIDE SEQUENCE [LARGE SCALE GENOMIC DNA]</scope>
    <source>
        <strain evidence="2 3">L12M1</strain>
    </source>
</reference>
<dbReference type="AlphaFoldDB" id="A0A3S9P6B4"/>
<evidence type="ECO:0000313" key="3">
    <source>
        <dbReference type="Proteomes" id="UP000267268"/>
    </source>
</evidence>
<dbReference type="InterPro" id="IPR025112">
    <property type="entry name" value="PCMD"/>
</dbReference>
<accession>A0A3S9P6B4</accession>
<dbReference type="Pfam" id="PF13201">
    <property type="entry name" value="PCMD"/>
    <property type="match status" value="1"/>
</dbReference>
<name>A0A3S9P6B4_9BACT</name>
<dbReference type="PROSITE" id="PS51257">
    <property type="entry name" value="PROKAR_LIPOPROTEIN"/>
    <property type="match status" value="1"/>
</dbReference>
<dbReference type="Gene3D" id="2.60.120.890">
    <property type="entry name" value="BT2081, beta-jelly-roll domain"/>
    <property type="match status" value="1"/>
</dbReference>
<dbReference type="Proteomes" id="UP000267268">
    <property type="component" value="Chromosome 1"/>
</dbReference>
<dbReference type="EMBL" id="CP034562">
    <property type="protein sequence ID" value="AZQ63713.1"/>
    <property type="molecule type" value="Genomic_DNA"/>
</dbReference>